<feature type="coiled-coil region" evidence="11">
    <location>
        <begin position="109"/>
        <end position="143"/>
    </location>
</feature>
<dbReference type="PANTHER" id="PTHR42713:SF3">
    <property type="entry name" value="TRANSCRIPTIONAL REGULATORY PROTEIN HPTR"/>
    <property type="match status" value="1"/>
</dbReference>
<keyword evidence="15" id="KW-1185">Reference proteome</keyword>
<sequence>MYKVFLVDNEITIREGIRSSVKWEDTDFTLCGEAADGESALPLIQEMKPDILITDIKMPFMDGLQLSRIVKKNMPWIKIIIISGHNEFDFAREAMRIGASEYLLKPIGSEELIESLNKVMRQIQNEKKERENVEKIKKQLEQNAPLFRDELLSELVLGIIPPEKAVDKCACFNINIISAFYLIEIIESEIKKKDPIEMEYSELLRCEVLINNVAAESSEILKFKRGPGKIVIIVKGNSPEVLEETAYGLAQSIKYEVQRNTSCVIDISIGSAREGIQGITESYKEADSIKNYRHIYGRNKILGINDIKPVTGGKKEFIKIDKNDVCDFLKYGLKSDVGLFVKQYIDDFNDVEMSSLLYIYYVSLDVVLKSSRFIGELGGSMEQLMPEVARLESFVIDIDSMEKFKEMMEKVLNKAFEFRDVRVEKKYYSTINKAKEYIQNNFSDTNISLNSVASYVNVSPSHFSTIFSQETGETFIEHLTKTRIRKAMELLKTTSLKSSEIAYSVGYNDLHYFSYIFKKAMGMTPKEFRNEV</sequence>
<dbReference type="EMBL" id="QPJT01000014">
    <property type="protein sequence ID" value="RCX14848.1"/>
    <property type="molecule type" value="Genomic_DNA"/>
</dbReference>
<dbReference type="GO" id="GO:0000160">
    <property type="term" value="P:phosphorelay signal transduction system"/>
    <property type="evidence" value="ECO:0007669"/>
    <property type="project" value="UniProtKB-KW"/>
</dbReference>
<protein>
    <recommendedName>
        <fullName evidence="2">Stage 0 sporulation protein A homolog</fullName>
    </recommendedName>
</protein>
<evidence type="ECO:0000256" key="3">
    <source>
        <dbReference type="ARBA" id="ARBA00022490"/>
    </source>
</evidence>
<feature type="modified residue" description="4-aspartylphosphate" evidence="10">
    <location>
        <position position="55"/>
    </location>
</feature>
<dbReference type="GO" id="GO:0003700">
    <property type="term" value="F:DNA-binding transcription factor activity"/>
    <property type="evidence" value="ECO:0007669"/>
    <property type="project" value="InterPro"/>
</dbReference>
<keyword evidence="11" id="KW-0175">Coiled coil</keyword>
<dbReference type="Pfam" id="PF00072">
    <property type="entry name" value="Response_reg"/>
    <property type="match status" value="1"/>
</dbReference>
<dbReference type="PANTHER" id="PTHR42713">
    <property type="entry name" value="HISTIDINE KINASE-RELATED"/>
    <property type="match status" value="1"/>
</dbReference>
<dbReference type="InterPro" id="IPR051552">
    <property type="entry name" value="HptR"/>
</dbReference>
<comment type="caution">
    <text evidence="14">The sequence shown here is derived from an EMBL/GenBank/DDBJ whole genome shotgun (WGS) entry which is preliminary data.</text>
</comment>
<comment type="function">
    <text evidence="9">May play the central regulatory role in sporulation. It may be an element of the effector pathway responsible for the activation of sporulation genes in response to nutritional stress. Spo0A may act in concert with spo0H (a sigma factor) to control the expression of some genes that are critical to the sporulation process.</text>
</comment>
<evidence type="ECO:0000256" key="5">
    <source>
        <dbReference type="ARBA" id="ARBA00023012"/>
    </source>
</evidence>
<dbReference type="SMART" id="SM00448">
    <property type="entry name" value="REC"/>
    <property type="match status" value="1"/>
</dbReference>
<dbReference type="Proteomes" id="UP000253034">
    <property type="component" value="Unassembled WGS sequence"/>
</dbReference>
<evidence type="ECO:0000256" key="11">
    <source>
        <dbReference type="SAM" id="Coils"/>
    </source>
</evidence>
<feature type="domain" description="Response regulatory" evidence="13">
    <location>
        <begin position="3"/>
        <end position="120"/>
    </location>
</feature>
<evidence type="ECO:0000256" key="2">
    <source>
        <dbReference type="ARBA" id="ARBA00018672"/>
    </source>
</evidence>
<organism evidence="14 15">
    <name type="scientific">Anaerobacterium chartisolvens</name>
    <dbReference type="NCBI Taxonomy" id="1297424"/>
    <lineage>
        <taxon>Bacteria</taxon>
        <taxon>Bacillati</taxon>
        <taxon>Bacillota</taxon>
        <taxon>Clostridia</taxon>
        <taxon>Eubacteriales</taxon>
        <taxon>Oscillospiraceae</taxon>
        <taxon>Anaerobacterium</taxon>
    </lineage>
</organism>
<dbReference type="InterPro" id="IPR018060">
    <property type="entry name" value="HTH_AraC"/>
</dbReference>
<dbReference type="PROSITE" id="PS01124">
    <property type="entry name" value="HTH_ARAC_FAMILY_2"/>
    <property type="match status" value="1"/>
</dbReference>
<keyword evidence="4 10" id="KW-0597">Phosphoprotein</keyword>
<evidence type="ECO:0000256" key="9">
    <source>
        <dbReference type="ARBA" id="ARBA00024867"/>
    </source>
</evidence>
<evidence type="ECO:0000256" key="6">
    <source>
        <dbReference type="ARBA" id="ARBA00023015"/>
    </source>
</evidence>
<evidence type="ECO:0000259" key="13">
    <source>
        <dbReference type="PROSITE" id="PS50110"/>
    </source>
</evidence>
<evidence type="ECO:0000256" key="7">
    <source>
        <dbReference type="ARBA" id="ARBA00023125"/>
    </source>
</evidence>
<dbReference type="SUPFAM" id="SSF46689">
    <property type="entry name" value="Homeodomain-like"/>
    <property type="match status" value="2"/>
</dbReference>
<evidence type="ECO:0000256" key="4">
    <source>
        <dbReference type="ARBA" id="ARBA00022553"/>
    </source>
</evidence>
<comment type="subcellular location">
    <subcellularLocation>
        <location evidence="1">Cytoplasm</location>
    </subcellularLocation>
</comment>
<name>A0A369B2P8_9FIRM</name>
<proteinExistence type="predicted"/>
<dbReference type="AlphaFoldDB" id="A0A369B2P8"/>
<dbReference type="Gene3D" id="3.40.50.2300">
    <property type="match status" value="1"/>
</dbReference>
<evidence type="ECO:0000313" key="15">
    <source>
        <dbReference type="Proteomes" id="UP000253034"/>
    </source>
</evidence>
<dbReference type="OrthoDB" id="9794370at2"/>
<evidence type="ECO:0000256" key="10">
    <source>
        <dbReference type="PROSITE-ProRule" id="PRU00169"/>
    </source>
</evidence>
<dbReference type="GO" id="GO:0043565">
    <property type="term" value="F:sequence-specific DNA binding"/>
    <property type="evidence" value="ECO:0007669"/>
    <property type="project" value="InterPro"/>
</dbReference>
<gene>
    <name evidence="14" type="ORF">DFR58_11482</name>
</gene>
<evidence type="ECO:0000313" key="14">
    <source>
        <dbReference type="EMBL" id="RCX14848.1"/>
    </source>
</evidence>
<dbReference type="Pfam" id="PF12833">
    <property type="entry name" value="HTH_18"/>
    <property type="match status" value="1"/>
</dbReference>
<dbReference type="InterPro" id="IPR011006">
    <property type="entry name" value="CheY-like_superfamily"/>
</dbReference>
<evidence type="ECO:0000256" key="1">
    <source>
        <dbReference type="ARBA" id="ARBA00004496"/>
    </source>
</evidence>
<accession>A0A369B2P8</accession>
<dbReference type="InterPro" id="IPR001789">
    <property type="entry name" value="Sig_transdc_resp-reg_receiver"/>
</dbReference>
<keyword evidence="3" id="KW-0963">Cytoplasm</keyword>
<dbReference type="CDD" id="cd17536">
    <property type="entry name" value="REC_YesN-like"/>
    <property type="match status" value="1"/>
</dbReference>
<dbReference type="PRINTS" id="PR00032">
    <property type="entry name" value="HTHARAC"/>
</dbReference>
<dbReference type="GO" id="GO:0005737">
    <property type="term" value="C:cytoplasm"/>
    <property type="evidence" value="ECO:0007669"/>
    <property type="project" value="UniProtKB-SubCell"/>
</dbReference>
<keyword evidence="8" id="KW-0804">Transcription</keyword>
<dbReference type="SMART" id="SM00342">
    <property type="entry name" value="HTH_ARAC"/>
    <property type="match status" value="1"/>
</dbReference>
<dbReference type="Gene3D" id="1.10.10.60">
    <property type="entry name" value="Homeodomain-like"/>
    <property type="match status" value="2"/>
</dbReference>
<reference evidence="14 15" key="1">
    <citation type="submission" date="2018-07" db="EMBL/GenBank/DDBJ databases">
        <title>Genomic Encyclopedia of Type Strains, Phase IV (KMG-IV): sequencing the most valuable type-strain genomes for metagenomic binning, comparative biology and taxonomic classification.</title>
        <authorList>
            <person name="Goeker M."/>
        </authorList>
    </citation>
    <scope>NUCLEOTIDE SEQUENCE [LARGE SCALE GENOMIC DNA]</scope>
    <source>
        <strain evidence="14 15">DSM 27016</strain>
    </source>
</reference>
<dbReference type="InterPro" id="IPR020449">
    <property type="entry name" value="Tscrpt_reg_AraC-type_HTH"/>
</dbReference>
<evidence type="ECO:0000259" key="12">
    <source>
        <dbReference type="PROSITE" id="PS01124"/>
    </source>
</evidence>
<dbReference type="PROSITE" id="PS50110">
    <property type="entry name" value="RESPONSE_REGULATORY"/>
    <property type="match status" value="1"/>
</dbReference>
<feature type="domain" description="HTH araC/xylS-type" evidence="12">
    <location>
        <begin position="432"/>
        <end position="531"/>
    </location>
</feature>
<keyword evidence="5" id="KW-0902">Two-component regulatory system</keyword>
<dbReference type="InterPro" id="IPR009057">
    <property type="entry name" value="Homeodomain-like_sf"/>
</dbReference>
<keyword evidence="7" id="KW-0238">DNA-binding</keyword>
<evidence type="ECO:0000256" key="8">
    <source>
        <dbReference type="ARBA" id="ARBA00023163"/>
    </source>
</evidence>
<dbReference type="RefSeq" id="WP_114298282.1">
    <property type="nucleotide sequence ID" value="NZ_QPJT01000014.1"/>
</dbReference>
<dbReference type="SUPFAM" id="SSF52172">
    <property type="entry name" value="CheY-like"/>
    <property type="match status" value="1"/>
</dbReference>
<keyword evidence="6" id="KW-0805">Transcription regulation</keyword>